<dbReference type="InterPro" id="IPR029058">
    <property type="entry name" value="AB_hydrolase_fold"/>
</dbReference>
<dbReference type="PANTHER" id="PTHR48182:SF2">
    <property type="entry name" value="PROTEIN SERAC1"/>
    <property type="match status" value="1"/>
</dbReference>
<keyword evidence="8" id="KW-0813">Transport</keyword>
<evidence type="ECO:0000313" key="11">
    <source>
        <dbReference type="Proteomes" id="UP001166286"/>
    </source>
</evidence>
<keyword evidence="11" id="KW-1185">Reference proteome</keyword>
<dbReference type="GO" id="GO:0016788">
    <property type="term" value="F:hydrolase activity, acting on ester bonds"/>
    <property type="evidence" value="ECO:0007669"/>
    <property type="project" value="InterPro"/>
</dbReference>
<dbReference type="PANTHER" id="PTHR48182">
    <property type="entry name" value="PROTEIN SERAC1"/>
    <property type="match status" value="1"/>
</dbReference>
<evidence type="ECO:0000256" key="3">
    <source>
        <dbReference type="ARBA" id="ARBA00004370"/>
    </source>
</evidence>
<evidence type="ECO:0000256" key="6">
    <source>
        <dbReference type="ARBA" id="ARBA00023128"/>
    </source>
</evidence>
<dbReference type="GO" id="GO:0015031">
    <property type="term" value="P:protein transport"/>
    <property type="evidence" value="ECO:0007669"/>
    <property type="project" value="UniProtKB-KW"/>
</dbReference>
<organism evidence="10 11">
    <name type="scientific">Cladonia borealis</name>
    <dbReference type="NCBI Taxonomy" id="184061"/>
    <lineage>
        <taxon>Eukaryota</taxon>
        <taxon>Fungi</taxon>
        <taxon>Dikarya</taxon>
        <taxon>Ascomycota</taxon>
        <taxon>Pezizomycotina</taxon>
        <taxon>Lecanoromycetes</taxon>
        <taxon>OSLEUM clade</taxon>
        <taxon>Lecanoromycetidae</taxon>
        <taxon>Lecanorales</taxon>
        <taxon>Lecanorineae</taxon>
        <taxon>Cladoniaceae</taxon>
        <taxon>Cladonia</taxon>
    </lineage>
</organism>
<dbReference type="SUPFAM" id="SSF53474">
    <property type="entry name" value="alpha/beta-Hydrolases"/>
    <property type="match status" value="1"/>
</dbReference>
<evidence type="ECO:0000259" key="9">
    <source>
        <dbReference type="Pfam" id="PF07819"/>
    </source>
</evidence>
<dbReference type="Pfam" id="PF07819">
    <property type="entry name" value="PGAP1"/>
    <property type="match status" value="1"/>
</dbReference>
<gene>
    <name evidence="10" type="ORF">JMJ35_003905</name>
</gene>
<evidence type="ECO:0000313" key="10">
    <source>
        <dbReference type="EMBL" id="KAK0513541.1"/>
    </source>
</evidence>
<proteinExistence type="inferred from homology"/>
<comment type="function">
    <text evidence="1 8">Involved in inositol deacylation of GPI-anchored proteins which plays important roles in the quality control and ER-associated degradation of GPI-anchored proteins.</text>
</comment>
<evidence type="ECO:0000256" key="2">
    <source>
        <dbReference type="ARBA" id="ARBA00004173"/>
    </source>
</evidence>
<evidence type="ECO:0000256" key="5">
    <source>
        <dbReference type="ARBA" id="ARBA00022824"/>
    </source>
</evidence>
<protein>
    <recommendedName>
        <fullName evidence="4 8">GPI inositol-deacylase</fullName>
        <ecNumber evidence="8">3.1.-.-</ecNumber>
    </recommendedName>
</protein>
<dbReference type="EMBL" id="JAFEKC020000007">
    <property type="protein sequence ID" value="KAK0513541.1"/>
    <property type="molecule type" value="Genomic_DNA"/>
</dbReference>
<evidence type="ECO:0000256" key="4">
    <source>
        <dbReference type="ARBA" id="ARBA00015856"/>
    </source>
</evidence>
<comment type="subcellular location">
    <subcellularLocation>
        <location evidence="8">Endoplasmic reticulum membrane</location>
    </subcellularLocation>
    <subcellularLocation>
        <location evidence="3">Membrane</location>
    </subcellularLocation>
    <subcellularLocation>
        <location evidence="2">Mitochondrion</location>
    </subcellularLocation>
</comment>
<evidence type="ECO:0000256" key="1">
    <source>
        <dbReference type="ARBA" id="ARBA00003496"/>
    </source>
</evidence>
<sequence length="316" mass="35568">MDIRKYLSFVRLGHKAVETDSQVKKDLGMHLLYDGTRKEKGQSLEQAREDSQPCLEPVDIIAVHGLGGGALSTWRHPESNTIWLQTLLPVTMPISRIMSYGYDATISASQNSLHVMDIAENLLIEIQRQRSSETLQSRRVIFIGHSMGGIIIKKALIIASIYGEYQSLLRLTNGVMFMGTPHNGAKAADLAYKIINIANLVTTLNKQQLKMLKTGSESLRDISRAFGQLSELRIVTVFESNKTYIPWTQKYILIVPQDSARLNLGDRETVFSIAGADHHGICKFREDDMQYSKIEFGIKTLATAPTYCAYWWVTRT</sequence>
<dbReference type="Proteomes" id="UP001166286">
    <property type="component" value="Unassembled WGS sequence"/>
</dbReference>
<keyword evidence="6" id="KW-0496">Mitochondrion</keyword>
<keyword evidence="8" id="KW-0653">Protein transport</keyword>
<keyword evidence="7 8" id="KW-0472">Membrane</keyword>
<comment type="caution">
    <text evidence="10">The sequence shown here is derived from an EMBL/GenBank/DDBJ whole genome shotgun (WGS) entry which is preliminary data.</text>
</comment>
<reference evidence="10" key="1">
    <citation type="submission" date="2023-03" db="EMBL/GenBank/DDBJ databases">
        <title>Complete genome of Cladonia borealis.</title>
        <authorList>
            <person name="Park H."/>
        </authorList>
    </citation>
    <scope>NUCLEOTIDE SEQUENCE</scope>
    <source>
        <strain evidence="10">ANT050790</strain>
    </source>
</reference>
<keyword evidence="8" id="KW-0378">Hydrolase</keyword>
<keyword evidence="5 8" id="KW-0256">Endoplasmic reticulum</keyword>
<dbReference type="GO" id="GO:0005789">
    <property type="term" value="C:endoplasmic reticulum membrane"/>
    <property type="evidence" value="ECO:0007669"/>
    <property type="project" value="UniProtKB-SubCell"/>
</dbReference>
<name>A0AA39R3S5_9LECA</name>
<evidence type="ECO:0000256" key="8">
    <source>
        <dbReference type="RuleBase" id="RU365011"/>
    </source>
</evidence>
<dbReference type="InterPro" id="IPR052374">
    <property type="entry name" value="SERAC1"/>
</dbReference>
<dbReference type="Gene3D" id="3.40.50.1820">
    <property type="entry name" value="alpha/beta hydrolase"/>
    <property type="match status" value="1"/>
</dbReference>
<accession>A0AA39R3S5</accession>
<evidence type="ECO:0000256" key="7">
    <source>
        <dbReference type="ARBA" id="ARBA00023136"/>
    </source>
</evidence>
<comment type="similarity">
    <text evidence="8">Belongs to the GPI inositol-deacylase family.</text>
</comment>
<feature type="domain" description="GPI inositol-deacylase PGAP1-like alpha/beta" evidence="9">
    <location>
        <begin position="116"/>
        <end position="222"/>
    </location>
</feature>
<dbReference type="GO" id="GO:0005739">
    <property type="term" value="C:mitochondrion"/>
    <property type="evidence" value="ECO:0007669"/>
    <property type="project" value="UniProtKB-SubCell"/>
</dbReference>
<dbReference type="EC" id="3.1.-.-" evidence="8"/>
<dbReference type="AlphaFoldDB" id="A0AA39R3S5"/>
<dbReference type="InterPro" id="IPR012908">
    <property type="entry name" value="PGAP1-ab_dom-like"/>
</dbReference>